<evidence type="ECO:0000256" key="8">
    <source>
        <dbReference type="ARBA" id="ARBA00022977"/>
    </source>
</evidence>
<keyword evidence="9" id="KW-0408">Iron</keyword>
<dbReference type="Pfam" id="PF09084">
    <property type="entry name" value="NMT1"/>
    <property type="match status" value="1"/>
</dbReference>
<gene>
    <name evidence="13" type="ORF">SAMN02982922_1164</name>
</gene>
<sequence length="348" mass="37612">MSIINGVSRRYLLKSGAVMGGALAMPYAFSRSAAAQSGTQTVNFQTSWLIGGNQLGEIVAKHLGYFEEEKLDLVITPGGPNIDGVAMVASGQALVGQTSSSPSIMLARSQNIPISCFAVCGQKHPYSYFSLPSNPVRTPADMVGKRIGIQIAGGQVLLNSILRANGIPEDDIEVVPIGFDFVPLISGQVDAISGWATSIRSLKALGPDYITMGLWENGVRLYALPYYATTETLETKAEMLAAFLRASARGWGYAYENPEKSVELMIAQYPDMGFDLANEIETAKVQLSYVFNERTKELGWGTMDPIIWQEQIKQQADLKQFTGAAPTVEMISTDAILKATEAVRPKLG</sequence>
<dbReference type="SUPFAM" id="SSF53850">
    <property type="entry name" value="Periplasmic binding protein-like II"/>
    <property type="match status" value="1"/>
</dbReference>
<evidence type="ECO:0000256" key="3">
    <source>
        <dbReference type="ARBA" id="ARBA00009406"/>
    </source>
</evidence>
<evidence type="ECO:0000256" key="2">
    <source>
        <dbReference type="ARBA" id="ARBA00004948"/>
    </source>
</evidence>
<dbReference type="RefSeq" id="WP_085463282.1">
    <property type="nucleotide sequence ID" value="NZ_FXBL01000004.1"/>
</dbReference>
<evidence type="ECO:0000313" key="14">
    <source>
        <dbReference type="Proteomes" id="UP000193083"/>
    </source>
</evidence>
<evidence type="ECO:0000256" key="9">
    <source>
        <dbReference type="ARBA" id="ARBA00023004"/>
    </source>
</evidence>
<protein>
    <recommendedName>
        <fullName evidence="10">Thiamine pyrimidine synthase</fullName>
    </recommendedName>
</protein>
<dbReference type="InterPro" id="IPR015168">
    <property type="entry name" value="SsuA/THI5"/>
</dbReference>
<evidence type="ECO:0000256" key="6">
    <source>
        <dbReference type="ARBA" id="ARBA00022723"/>
    </source>
</evidence>
<dbReference type="InterPro" id="IPR027939">
    <property type="entry name" value="NMT1/THI5"/>
</dbReference>
<dbReference type="GO" id="GO:0016740">
    <property type="term" value="F:transferase activity"/>
    <property type="evidence" value="ECO:0007669"/>
    <property type="project" value="UniProtKB-KW"/>
</dbReference>
<dbReference type="PANTHER" id="PTHR31528:SF1">
    <property type="entry name" value="4-AMINO-5-HYDROXYMETHYL-2-METHYLPYRIMIDINE PHOSPHATE SYNTHASE THI11-RELATED"/>
    <property type="match status" value="1"/>
</dbReference>
<keyword evidence="8" id="KW-0784">Thiamine biosynthesis</keyword>
<dbReference type="GO" id="GO:0046872">
    <property type="term" value="F:metal ion binding"/>
    <property type="evidence" value="ECO:0007669"/>
    <property type="project" value="UniProtKB-KW"/>
</dbReference>
<evidence type="ECO:0000259" key="12">
    <source>
        <dbReference type="Pfam" id="PF09084"/>
    </source>
</evidence>
<evidence type="ECO:0000313" key="13">
    <source>
        <dbReference type="EMBL" id="SMH31451.1"/>
    </source>
</evidence>
<dbReference type="Gene3D" id="3.40.190.10">
    <property type="entry name" value="Periplasmic binding protein-like II"/>
    <property type="match status" value="2"/>
</dbReference>
<dbReference type="EMBL" id="FXBL01000004">
    <property type="protein sequence ID" value="SMH31451.1"/>
    <property type="molecule type" value="Genomic_DNA"/>
</dbReference>
<dbReference type="PANTHER" id="PTHR31528">
    <property type="entry name" value="4-AMINO-5-HYDROXYMETHYL-2-METHYLPYRIMIDINE PHOSPHATE SYNTHASE THI11-RELATED"/>
    <property type="match status" value="1"/>
</dbReference>
<keyword evidence="7" id="KW-0663">Pyridoxal phosphate</keyword>
<name>A0A1X7N410_9HYPH</name>
<evidence type="ECO:0000256" key="4">
    <source>
        <dbReference type="ARBA" id="ARBA00011738"/>
    </source>
</evidence>
<accession>A0A1X7N410</accession>
<reference evidence="13 14" key="1">
    <citation type="submission" date="2017-04" db="EMBL/GenBank/DDBJ databases">
        <authorList>
            <person name="Afonso C.L."/>
            <person name="Miller P.J."/>
            <person name="Scott M.A."/>
            <person name="Spackman E."/>
            <person name="Goraichik I."/>
            <person name="Dimitrov K.M."/>
            <person name="Suarez D.L."/>
            <person name="Swayne D.E."/>
        </authorList>
    </citation>
    <scope>NUCLEOTIDE SEQUENCE [LARGE SCALE GENOMIC DNA]</scope>
    <source>
        <strain evidence="13 14">B5P</strain>
    </source>
</reference>
<dbReference type="OrthoDB" id="5372616at2"/>
<feature type="domain" description="SsuA/THI5-like" evidence="12">
    <location>
        <begin position="55"/>
        <end position="260"/>
    </location>
</feature>
<comment type="similarity">
    <text evidence="3">Belongs to the NMT1/THI5 family.</text>
</comment>
<dbReference type="PROSITE" id="PS51318">
    <property type="entry name" value="TAT"/>
    <property type="match status" value="1"/>
</dbReference>
<dbReference type="GO" id="GO:0009228">
    <property type="term" value="P:thiamine biosynthetic process"/>
    <property type="evidence" value="ECO:0007669"/>
    <property type="project" value="UniProtKB-KW"/>
</dbReference>
<comment type="subunit">
    <text evidence="4">Homodimer.</text>
</comment>
<comment type="function">
    <text evidence="1">Responsible for the formation of the pyrimidine heterocycle in the thiamine biosynthesis pathway. Catalyzes the formation of hydroxymethylpyrimidine phosphate (HMP-P) from histidine and pyridoxal phosphate (PLP). The protein uses PLP and the active site histidine to form HMP-P, generating an inactive enzyme. The enzyme can only undergo a single turnover, which suggests it is a suicide enzyme.</text>
</comment>
<evidence type="ECO:0000256" key="11">
    <source>
        <dbReference type="ARBA" id="ARBA00048179"/>
    </source>
</evidence>
<keyword evidence="5" id="KW-0808">Transferase</keyword>
<proteinExistence type="inferred from homology"/>
<keyword evidence="14" id="KW-1185">Reference proteome</keyword>
<comment type="catalytic activity">
    <reaction evidence="11">
        <text>N(6)-(pyridoxal phosphate)-L-lysyl-[4-amino-5-hydroxymethyl-2-methylpyrimidine phosphate synthase] + L-histidyl-[4-amino-5-hydroxymethyl-2-methylpyrimidine phosphate synthase] + 2 Fe(3+) + 4 H2O = L-lysyl-[4-amino-5-hydroxymethyl-2-methylpyrimidine phosphate synthase] + (2S)-2-amino-5-hydroxy-4-oxopentanoyl-[4-amino-5-hydroxymethyl-2-methylpyrimidine phosphate synthase] + 4-amino-2-methyl-5-(phosphooxymethyl)pyrimidine + 3-oxopropanoate + 2 Fe(2+) + 2 H(+)</text>
        <dbReference type="Rhea" id="RHEA:65756"/>
        <dbReference type="Rhea" id="RHEA-COMP:16892"/>
        <dbReference type="Rhea" id="RHEA-COMP:16893"/>
        <dbReference type="Rhea" id="RHEA-COMP:16894"/>
        <dbReference type="Rhea" id="RHEA-COMP:16895"/>
        <dbReference type="ChEBI" id="CHEBI:15377"/>
        <dbReference type="ChEBI" id="CHEBI:15378"/>
        <dbReference type="ChEBI" id="CHEBI:29033"/>
        <dbReference type="ChEBI" id="CHEBI:29034"/>
        <dbReference type="ChEBI" id="CHEBI:29969"/>
        <dbReference type="ChEBI" id="CHEBI:29979"/>
        <dbReference type="ChEBI" id="CHEBI:33190"/>
        <dbReference type="ChEBI" id="CHEBI:58354"/>
        <dbReference type="ChEBI" id="CHEBI:143915"/>
        <dbReference type="ChEBI" id="CHEBI:157692"/>
    </reaction>
    <physiologicalReaction direction="left-to-right" evidence="11">
        <dbReference type="Rhea" id="RHEA:65757"/>
    </physiologicalReaction>
</comment>
<keyword evidence="6" id="KW-0479">Metal-binding</keyword>
<organism evidence="13 14">
    <name type="scientific">Mesorhizobium australicum</name>
    <dbReference type="NCBI Taxonomy" id="536018"/>
    <lineage>
        <taxon>Bacteria</taxon>
        <taxon>Pseudomonadati</taxon>
        <taxon>Pseudomonadota</taxon>
        <taxon>Alphaproteobacteria</taxon>
        <taxon>Hyphomicrobiales</taxon>
        <taxon>Phyllobacteriaceae</taxon>
        <taxon>Mesorhizobium</taxon>
    </lineage>
</organism>
<evidence type="ECO:0000256" key="7">
    <source>
        <dbReference type="ARBA" id="ARBA00022898"/>
    </source>
</evidence>
<evidence type="ECO:0000256" key="1">
    <source>
        <dbReference type="ARBA" id="ARBA00003469"/>
    </source>
</evidence>
<dbReference type="AlphaFoldDB" id="A0A1X7N410"/>
<evidence type="ECO:0000256" key="10">
    <source>
        <dbReference type="ARBA" id="ARBA00033171"/>
    </source>
</evidence>
<evidence type="ECO:0000256" key="5">
    <source>
        <dbReference type="ARBA" id="ARBA00022679"/>
    </source>
</evidence>
<dbReference type="Proteomes" id="UP000193083">
    <property type="component" value="Unassembled WGS sequence"/>
</dbReference>
<comment type="pathway">
    <text evidence="2">Cofactor biosynthesis; thiamine diphosphate biosynthesis.</text>
</comment>
<dbReference type="InterPro" id="IPR006311">
    <property type="entry name" value="TAT_signal"/>
</dbReference>